<proteinExistence type="predicted"/>
<name>A0A9W5YSD1_9EURO</name>
<dbReference type="InterPro" id="IPR036908">
    <property type="entry name" value="RlpA-like_sf"/>
</dbReference>
<dbReference type="EMBL" id="BROQ01000044">
    <property type="protein sequence ID" value="GKZ21894.1"/>
    <property type="molecule type" value="Genomic_DNA"/>
</dbReference>
<dbReference type="Proteomes" id="UP001143548">
    <property type="component" value="Unassembled WGS sequence"/>
</dbReference>
<feature type="compositionally biased region" description="Polar residues" evidence="2">
    <location>
        <begin position="71"/>
        <end position="85"/>
    </location>
</feature>
<reference evidence="4" key="1">
    <citation type="submission" date="2022-07" db="EMBL/GenBank/DDBJ databases">
        <title>Taxonomy of Aspergillus series Nigri: significant species reduction supported by multi-species coalescent approaches.</title>
        <authorList>
            <person name="Bian C."/>
            <person name="Kusuya Y."/>
            <person name="Sklenar F."/>
            <person name="D'hooge E."/>
            <person name="Yaguchi T."/>
            <person name="Takahashi H."/>
            <person name="Hubka V."/>
        </authorList>
    </citation>
    <scope>NUCLEOTIDE SEQUENCE</scope>
    <source>
        <strain evidence="4">CBS 733.88</strain>
    </source>
</reference>
<evidence type="ECO:0000256" key="3">
    <source>
        <dbReference type="SAM" id="SignalP"/>
    </source>
</evidence>
<dbReference type="CDD" id="cd22191">
    <property type="entry name" value="DPBB_RlpA_EXP_N-like"/>
    <property type="match status" value="1"/>
</dbReference>
<feature type="compositionally biased region" description="Low complexity" evidence="2">
    <location>
        <begin position="158"/>
        <end position="191"/>
    </location>
</feature>
<dbReference type="PANTHER" id="PTHR31836">
    <property type="match status" value="1"/>
</dbReference>
<feature type="region of interest" description="Disordered" evidence="2">
    <location>
        <begin position="55"/>
        <end position="191"/>
    </location>
</feature>
<dbReference type="Gene3D" id="2.40.40.10">
    <property type="entry name" value="RlpA-like domain"/>
    <property type="match status" value="1"/>
</dbReference>
<feature type="compositionally biased region" description="Low complexity" evidence="2">
    <location>
        <begin position="55"/>
        <end position="65"/>
    </location>
</feature>
<evidence type="ECO:0000313" key="4">
    <source>
        <dbReference type="EMBL" id="GKZ21894.1"/>
    </source>
</evidence>
<evidence type="ECO:0000313" key="5">
    <source>
        <dbReference type="Proteomes" id="UP001143548"/>
    </source>
</evidence>
<evidence type="ECO:0000256" key="2">
    <source>
        <dbReference type="SAM" id="MobiDB-lite"/>
    </source>
</evidence>
<accession>A0A9W5YSD1</accession>
<organism evidence="4 5">
    <name type="scientific">Aspergillus brasiliensis</name>
    <dbReference type="NCBI Taxonomy" id="319629"/>
    <lineage>
        <taxon>Eukaryota</taxon>
        <taxon>Fungi</taxon>
        <taxon>Dikarya</taxon>
        <taxon>Ascomycota</taxon>
        <taxon>Pezizomycotina</taxon>
        <taxon>Eurotiomycetes</taxon>
        <taxon>Eurotiomycetidae</taxon>
        <taxon>Eurotiales</taxon>
        <taxon>Aspergillaceae</taxon>
        <taxon>Aspergillus</taxon>
        <taxon>Aspergillus subgen. Circumdati</taxon>
    </lineage>
</organism>
<evidence type="ECO:0000256" key="1">
    <source>
        <dbReference type="ARBA" id="ARBA00022729"/>
    </source>
</evidence>
<feature type="compositionally biased region" description="Low complexity" evidence="2">
    <location>
        <begin position="86"/>
        <end position="95"/>
    </location>
</feature>
<dbReference type="InterPro" id="IPR051477">
    <property type="entry name" value="Expansin_CellWall"/>
</dbReference>
<keyword evidence="1 3" id="KW-0732">Signal</keyword>
<sequence>MAPLSKSLALAGTLFAAFGSAAPVEKRSTEVVYQTVTSVVWTTIDVTTTIYGAAPTSSATATPTPDAQYQLPGNSQPEQSVNYQPSSSTTSTSTTVWWTPEPQSWTTSASTSTSTSESEPAWTPSTTSSVEAWTPATTSESEPAWTPSTTSQWEPAWTPSTTTTVPAAATTSASSSGSSSSGSSSGYSGSCSSGSPCTGDLTYYVAGLGSCGTTSNGNSDKVVALPVGLMTNSYCGKTVKITYNGKTDYGTVLDKCMGCNDVSIDLSEKLFETFGTQAEGRLSGAEWSIL</sequence>
<feature type="compositionally biased region" description="Low complexity" evidence="2">
    <location>
        <begin position="104"/>
        <end position="129"/>
    </location>
</feature>
<protein>
    <submittedName>
        <fullName evidence="4">PH domain leucine-rich repeat-containing protein phosphatase 2</fullName>
    </submittedName>
</protein>
<feature type="chain" id="PRO_5040891695" evidence="3">
    <location>
        <begin position="22"/>
        <end position="290"/>
    </location>
</feature>
<dbReference type="SUPFAM" id="SSF50685">
    <property type="entry name" value="Barwin-like endoglucanases"/>
    <property type="match status" value="1"/>
</dbReference>
<feature type="compositionally biased region" description="Polar residues" evidence="2">
    <location>
        <begin position="135"/>
        <end position="153"/>
    </location>
</feature>
<gene>
    <name evidence="4" type="ORF">AbraCBS73388_007812</name>
</gene>
<dbReference type="PANTHER" id="PTHR31836:SF28">
    <property type="entry name" value="SRCR DOMAIN-CONTAINING PROTEIN-RELATED"/>
    <property type="match status" value="1"/>
</dbReference>
<feature type="signal peptide" evidence="3">
    <location>
        <begin position="1"/>
        <end position="21"/>
    </location>
</feature>
<comment type="caution">
    <text evidence="4">The sequence shown here is derived from an EMBL/GenBank/DDBJ whole genome shotgun (WGS) entry which is preliminary data.</text>
</comment>
<dbReference type="AlphaFoldDB" id="A0A9W5YSD1"/>